<name>F0RXP9_SPHGB</name>
<evidence type="ECO:0000313" key="2">
    <source>
        <dbReference type="Proteomes" id="UP000008466"/>
    </source>
</evidence>
<sequence length="361" mass="40779">MKILLISPLPKDNQNVAGGIAGWTNRFVNSDLVRMNNSINIVDTSLIGSRAKGETKYNYYSESVRTLKILFKTIILILFNKPDIVHLNSNCSMLGLVRDNAISFIVSIARIPVVVHMRCDVAFYSYTRYAYFSLKKMIGRASMVFSLNNSSSMFIQEKFGKASIYIPLFISDDFFLNTKTRNISEKVRRICFVGHISENKGCNIITNIAKILCDIDFFLVGQKFDSFNDKELSNNIYLLGNVTADEVNRILSEADLFLFPSKTEGFPNAVLEAMASGLPIVASAVGAIPDMIGTSQEGGILINSFIPEDYIDAIITLINDRNRRKEMSKWNIQTVLDKYTESKIITMMLEKYSECIERSYR</sequence>
<dbReference type="EMBL" id="CP002541">
    <property type="protein sequence ID" value="ADY12099.1"/>
    <property type="molecule type" value="Genomic_DNA"/>
</dbReference>
<dbReference type="eggNOG" id="COG0438">
    <property type="taxonomic scope" value="Bacteria"/>
</dbReference>
<dbReference type="RefSeq" id="WP_013605952.1">
    <property type="nucleotide sequence ID" value="NC_015152.1"/>
</dbReference>
<dbReference type="AlphaFoldDB" id="F0RXP9"/>
<dbReference type="STRING" id="158189.SpiBuddy_0260"/>
<accession>F0RXP9</accession>
<organism evidence="1 2">
    <name type="scientific">Sphaerochaeta globosa (strain ATCC BAA-1886 / DSM 22777 / Buddy)</name>
    <name type="common">Spirochaeta sp. (strain Buddy)</name>
    <dbReference type="NCBI Taxonomy" id="158189"/>
    <lineage>
        <taxon>Bacteria</taxon>
        <taxon>Pseudomonadati</taxon>
        <taxon>Spirochaetota</taxon>
        <taxon>Spirochaetia</taxon>
        <taxon>Spirochaetales</taxon>
        <taxon>Sphaerochaetaceae</taxon>
        <taxon>Sphaerochaeta</taxon>
    </lineage>
</organism>
<dbReference type="KEGG" id="sbu:SpiBuddy_0260"/>
<reference evidence="2" key="1">
    <citation type="submission" date="2011-02" db="EMBL/GenBank/DDBJ databases">
        <title>Complete sequence of Spirochaeta sp. Buddy.</title>
        <authorList>
            <person name="Lucas S."/>
            <person name="Copeland A."/>
            <person name="Lapidus A."/>
            <person name="Cheng J.-F."/>
            <person name="Goodwin L."/>
            <person name="Pitluck S."/>
            <person name="Zeytun A."/>
            <person name="Detter J.C."/>
            <person name="Han C."/>
            <person name="Tapia R."/>
            <person name="Land M."/>
            <person name="Hauser L."/>
            <person name="Kyrpides N."/>
            <person name="Ivanova N."/>
            <person name="Mikhailova N."/>
            <person name="Pagani I."/>
            <person name="Ritalahti K.M."/>
            <person name="Loeffler F.E."/>
            <person name="Woyke T."/>
        </authorList>
    </citation>
    <scope>NUCLEOTIDE SEQUENCE [LARGE SCALE GENOMIC DNA]</scope>
    <source>
        <strain evidence="2">ATCC BAA-1886 / DSM 22777 / Buddy</strain>
    </source>
</reference>
<protein>
    <submittedName>
        <fullName evidence="1">Glycosyl transferase group 1</fullName>
    </submittedName>
</protein>
<proteinExistence type="predicted"/>
<dbReference type="CDD" id="cd03801">
    <property type="entry name" value="GT4_PimA-like"/>
    <property type="match status" value="1"/>
</dbReference>
<gene>
    <name evidence="1" type="ordered locus">SpiBuddy_0260</name>
</gene>
<dbReference type="HOGENOM" id="CLU_009583_14_0_12"/>
<keyword evidence="1" id="KW-0808">Transferase</keyword>
<evidence type="ECO:0000313" key="1">
    <source>
        <dbReference type="EMBL" id="ADY12099.1"/>
    </source>
</evidence>
<dbReference type="PANTHER" id="PTHR12526">
    <property type="entry name" value="GLYCOSYLTRANSFERASE"/>
    <property type="match status" value="1"/>
</dbReference>
<dbReference type="Proteomes" id="UP000008466">
    <property type="component" value="Chromosome"/>
</dbReference>
<dbReference type="SUPFAM" id="SSF53756">
    <property type="entry name" value="UDP-Glycosyltransferase/glycogen phosphorylase"/>
    <property type="match status" value="1"/>
</dbReference>
<dbReference type="Gene3D" id="3.40.50.2000">
    <property type="entry name" value="Glycogen Phosphorylase B"/>
    <property type="match status" value="2"/>
</dbReference>
<dbReference type="GO" id="GO:0016740">
    <property type="term" value="F:transferase activity"/>
    <property type="evidence" value="ECO:0007669"/>
    <property type="project" value="UniProtKB-KW"/>
</dbReference>
<dbReference type="Pfam" id="PF13692">
    <property type="entry name" value="Glyco_trans_1_4"/>
    <property type="match status" value="1"/>
</dbReference>
<keyword evidence="2" id="KW-1185">Reference proteome</keyword>
<dbReference type="PANTHER" id="PTHR12526:SF630">
    <property type="entry name" value="GLYCOSYLTRANSFERASE"/>
    <property type="match status" value="1"/>
</dbReference>